<evidence type="ECO:0000256" key="3">
    <source>
        <dbReference type="ARBA" id="ARBA00022801"/>
    </source>
</evidence>
<dbReference type="EMBL" id="VMHE01000001">
    <property type="protein sequence ID" value="TSJ67827.1"/>
    <property type="molecule type" value="Genomic_DNA"/>
</dbReference>
<gene>
    <name evidence="7" type="ORF">FPQ13_01805</name>
</gene>
<dbReference type="Proteomes" id="UP000316425">
    <property type="component" value="Unassembled WGS sequence"/>
</dbReference>
<dbReference type="GO" id="GO:0006508">
    <property type="term" value="P:proteolysis"/>
    <property type="evidence" value="ECO:0007669"/>
    <property type="project" value="UniProtKB-KW"/>
</dbReference>
<evidence type="ECO:0000256" key="2">
    <source>
        <dbReference type="ARBA" id="ARBA00022670"/>
    </source>
</evidence>
<dbReference type="Pfam" id="PF04327">
    <property type="entry name" value="Peptidase_Prp"/>
    <property type="match status" value="1"/>
</dbReference>
<dbReference type="GO" id="GO:0008234">
    <property type="term" value="F:cysteine-type peptidase activity"/>
    <property type="evidence" value="ECO:0007669"/>
    <property type="project" value="UniProtKB-KW"/>
</dbReference>
<keyword evidence="4" id="KW-0788">Thiol protease</keyword>
<dbReference type="Gene3D" id="3.30.70.1490">
    <property type="entry name" value="Cysteine protease Prp"/>
    <property type="match status" value="1"/>
</dbReference>
<dbReference type="SUPFAM" id="SSF118010">
    <property type="entry name" value="TM1457-like"/>
    <property type="match status" value="1"/>
</dbReference>
<evidence type="ECO:0000256" key="6">
    <source>
        <dbReference type="ARBA" id="ARBA00044538"/>
    </source>
</evidence>
<reference evidence="7 8" key="1">
    <citation type="submission" date="2019-07" db="EMBL/GenBank/DDBJ databases">
        <title>Allobacillus sp. nov. SKP isolated from shrimp paste of Euphausiacea.</title>
        <authorList>
            <person name="Kanchanasin P."/>
            <person name="Tanasupawat S."/>
            <person name="Shi W."/>
            <person name="Wu L."/>
            <person name="Ma J."/>
        </authorList>
    </citation>
    <scope>NUCLEOTIDE SEQUENCE [LARGE SCALE GENOMIC DNA]</scope>
    <source>
        <strain evidence="7 8">SKP4-8</strain>
    </source>
</reference>
<sequence>MVEVIVERNDQNEIISFELSGHANSGPYGHDLVCAAASAVSFGTINSIISLCNVEPEIEQGAEGGYLKMTLSPQMDDKSFHKAQTLLEGMVVSIQTIENDYGEYIKLSNQ</sequence>
<accession>A0A556PTV1</accession>
<comment type="caution">
    <text evidence="7">The sequence shown here is derived from an EMBL/GenBank/DDBJ whole genome shotgun (WGS) entry which is preliminary data.</text>
</comment>
<evidence type="ECO:0000256" key="5">
    <source>
        <dbReference type="ARBA" id="ARBA00044503"/>
    </source>
</evidence>
<evidence type="ECO:0000313" key="8">
    <source>
        <dbReference type="Proteomes" id="UP000316425"/>
    </source>
</evidence>
<keyword evidence="1" id="KW-0690">Ribosome biogenesis</keyword>
<name>A0A556PTV1_9BACI</name>
<dbReference type="AlphaFoldDB" id="A0A556PTV1"/>
<evidence type="ECO:0000313" key="7">
    <source>
        <dbReference type="EMBL" id="TSJ67827.1"/>
    </source>
</evidence>
<keyword evidence="3" id="KW-0378">Hydrolase</keyword>
<dbReference type="RefSeq" id="WP_144087586.1">
    <property type="nucleotide sequence ID" value="NZ_VMHE01000001.1"/>
</dbReference>
<dbReference type="CDD" id="cd16332">
    <property type="entry name" value="Prp-like"/>
    <property type="match status" value="1"/>
</dbReference>
<protein>
    <recommendedName>
        <fullName evidence="6">Ribosomal processing cysteine protease Prp</fullName>
    </recommendedName>
</protein>
<dbReference type="OrthoDB" id="48998at2"/>
<keyword evidence="8" id="KW-1185">Reference proteome</keyword>
<dbReference type="PANTHER" id="PTHR39178:SF1">
    <property type="entry name" value="RIBOSOMAL-PROCESSING CYSTEINE PROTEASE PRP"/>
    <property type="match status" value="1"/>
</dbReference>
<comment type="similarity">
    <text evidence="5">Belongs to the Prp family.</text>
</comment>
<dbReference type="GO" id="GO:0042254">
    <property type="term" value="P:ribosome biogenesis"/>
    <property type="evidence" value="ECO:0007669"/>
    <property type="project" value="UniProtKB-KW"/>
</dbReference>
<dbReference type="NCBIfam" id="NF011126">
    <property type="entry name" value="PRK14553.1-6"/>
    <property type="match status" value="1"/>
</dbReference>
<evidence type="ECO:0000256" key="1">
    <source>
        <dbReference type="ARBA" id="ARBA00022517"/>
    </source>
</evidence>
<dbReference type="InterPro" id="IPR007422">
    <property type="entry name" value="Peptidase_Prp"/>
</dbReference>
<evidence type="ECO:0000256" key="4">
    <source>
        <dbReference type="ARBA" id="ARBA00022807"/>
    </source>
</evidence>
<proteinExistence type="inferred from homology"/>
<dbReference type="InterPro" id="IPR036764">
    <property type="entry name" value="Peptidase_Prp_sf"/>
</dbReference>
<organism evidence="7 8">
    <name type="scientific">Allobacillus salarius</name>
    <dbReference type="NCBI Taxonomy" id="1955272"/>
    <lineage>
        <taxon>Bacteria</taxon>
        <taxon>Bacillati</taxon>
        <taxon>Bacillota</taxon>
        <taxon>Bacilli</taxon>
        <taxon>Bacillales</taxon>
        <taxon>Bacillaceae</taxon>
        <taxon>Allobacillus</taxon>
    </lineage>
</organism>
<dbReference type="PANTHER" id="PTHR39178">
    <property type="entry name" value="HYPOTHETICAL RIBOSOME-ASSOCIATED PROTEIN"/>
    <property type="match status" value="1"/>
</dbReference>
<keyword evidence="2 7" id="KW-0645">Protease</keyword>